<name>A0ACB8R7E0_9AGAM</name>
<organism evidence="1 2">
    <name type="scientific">Auriscalpium vulgare</name>
    <dbReference type="NCBI Taxonomy" id="40419"/>
    <lineage>
        <taxon>Eukaryota</taxon>
        <taxon>Fungi</taxon>
        <taxon>Dikarya</taxon>
        <taxon>Basidiomycota</taxon>
        <taxon>Agaricomycotina</taxon>
        <taxon>Agaricomycetes</taxon>
        <taxon>Russulales</taxon>
        <taxon>Auriscalpiaceae</taxon>
        <taxon>Auriscalpium</taxon>
    </lineage>
</organism>
<protein>
    <submittedName>
        <fullName evidence="1">Uncharacterized protein</fullName>
    </submittedName>
</protein>
<accession>A0ACB8R7E0</accession>
<keyword evidence="2" id="KW-1185">Reference proteome</keyword>
<proteinExistence type="predicted"/>
<comment type="caution">
    <text evidence="1">The sequence shown here is derived from an EMBL/GenBank/DDBJ whole genome shotgun (WGS) entry which is preliminary data.</text>
</comment>
<evidence type="ECO:0000313" key="1">
    <source>
        <dbReference type="EMBL" id="KAI0039690.1"/>
    </source>
</evidence>
<dbReference type="EMBL" id="MU276274">
    <property type="protein sequence ID" value="KAI0039690.1"/>
    <property type="molecule type" value="Genomic_DNA"/>
</dbReference>
<reference evidence="1" key="1">
    <citation type="submission" date="2021-02" db="EMBL/GenBank/DDBJ databases">
        <authorList>
            <consortium name="DOE Joint Genome Institute"/>
            <person name="Ahrendt S."/>
            <person name="Looney B.P."/>
            <person name="Miyauchi S."/>
            <person name="Morin E."/>
            <person name="Drula E."/>
            <person name="Courty P.E."/>
            <person name="Chicoki N."/>
            <person name="Fauchery L."/>
            <person name="Kohler A."/>
            <person name="Kuo A."/>
            <person name="Labutti K."/>
            <person name="Pangilinan J."/>
            <person name="Lipzen A."/>
            <person name="Riley R."/>
            <person name="Andreopoulos W."/>
            <person name="He G."/>
            <person name="Johnson J."/>
            <person name="Barry K.W."/>
            <person name="Grigoriev I.V."/>
            <person name="Nagy L."/>
            <person name="Hibbett D."/>
            <person name="Henrissat B."/>
            <person name="Matheny P.B."/>
            <person name="Labbe J."/>
            <person name="Martin F."/>
        </authorList>
    </citation>
    <scope>NUCLEOTIDE SEQUENCE</scope>
    <source>
        <strain evidence="1">FP105234-sp</strain>
    </source>
</reference>
<evidence type="ECO:0000313" key="2">
    <source>
        <dbReference type="Proteomes" id="UP000814033"/>
    </source>
</evidence>
<reference evidence="1" key="2">
    <citation type="journal article" date="2022" name="New Phytol.">
        <title>Evolutionary transition to the ectomycorrhizal habit in the genomes of a hyperdiverse lineage of mushroom-forming fungi.</title>
        <authorList>
            <person name="Looney B."/>
            <person name="Miyauchi S."/>
            <person name="Morin E."/>
            <person name="Drula E."/>
            <person name="Courty P.E."/>
            <person name="Kohler A."/>
            <person name="Kuo A."/>
            <person name="LaButti K."/>
            <person name="Pangilinan J."/>
            <person name="Lipzen A."/>
            <person name="Riley R."/>
            <person name="Andreopoulos W."/>
            <person name="He G."/>
            <person name="Johnson J."/>
            <person name="Nolan M."/>
            <person name="Tritt A."/>
            <person name="Barry K.W."/>
            <person name="Grigoriev I.V."/>
            <person name="Nagy L.G."/>
            <person name="Hibbett D."/>
            <person name="Henrissat B."/>
            <person name="Matheny P.B."/>
            <person name="Labbe J."/>
            <person name="Martin F.M."/>
        </authorList>
    </citation>
    <scope>NUCLEOTIDE SEQUENCE</scope>
    <source>
        <strain evidence="1">FP105234-sp</strain>
    </source>
</reference>
<gene>
    <name evidence="1" type="ORF">FA95DRAFT_1567016</name>
</gene>
<dbReference type="Proteomes" id="UP000814033">
    <property type="component" value="Unassembled WGS sequence"/>
</dbReference>
<sequence length="115" mass="12346">MDPSSSYFNKKIVDLTDAELIALGFHGENALPAIKRLVDRIRAHSDRTFTCFMIDCVRGDHQVNARPQDATKPPASPTTPSSPALSEAETLHIARSSSTTPTPGQSSPAQSSPQT</sequence>